<dbReference type="PANTHER" id="PTHR37325:SF1">
    <property type="entry name" value="OXIDOREDUCTASE 21 KDA SUBUNIT, PUTATIVE (AFU_ORTHOLOGUE AFUA_4G05910)-RELATED"/>
    <property type="match status" value="1"/>
</dbReference>
<name>A0AA91T4F5_CLALS</name>
<dbReference type="OMA" id="GYPCRTF"/>
<dbReference type="InterPro" id="IPR016813">
    <property type="entry name" value="NADH_Ub_cplx-1_21kDa"/>
</dbReference>
<protein>
    <submittedName>
        <fullName evidence="1">NADH-ubiquinone oxidoreductase subunit</fullName>
    </submittedName>
</protein>
<dbReference type="CDD" id="cd22849">
    <property type="entry name" value="NuzM"/>
    <property type="match status" value="1"/>
</dbReference>
<dbReference type="EMBL" id="LYUB02000001">
    <property type="protein sequence ID" value="OVF11177.1"/>
    <property type="molecule type" value="Genomic_DNA"/>
</dbReference>
<organism evidence="1 2">
    <name type="scientific">Clavispora lusitaniae</name>
    <name type="common">Candida lusitaniae</name>
    <dbReference type="NCBI Taxonomy" id="36911"/>
    <lineage>
        <taxon>Eukaryota</taxon>
        <taxon>Fungi</taxon>
        <taxon>Dikarya</taxon>
        <taxon>Ascomycota</taxon>
        <taxon>Saccharomycotina</taxon>
        <taxon>Pichiomycetes</taxon>
        <taxon>Metschnikowiaceae</taxon>
        <taxon>Clavispora</taxon>
    </lineage>
</organism>
<comment type="caution">
    <text evidence="1">The sequence shown here is derived from an EMBL/GenBank/DDBJ whole genome shotgun (WGS) entry which is preliminary data.</text>
</comment>
<evidence type="ECO:0000313" key="1">
    <source>
        <dbReference type="EMBL" id="OVF11177.1"/>
    </source>
</evidence>
<dbReference type="PANTHER" id="PTHR37325">
    <property type="entry name" value="OXIDOREDUCTASE 21 KDA SUBUNIT, PUTATIVE (AFU_ORTHOLOGUE AFUA_4G05910)-RELATED"/>
    <property type="match status" value="1"/>
</dbReference>
<dbReference type="Proteomes" id="UP000195602">
    <property type="component" value="Unassembled WGS sequence"/>
</dbReference>
<proteinExistence type="predicted"/>
<dbReference type="AlphaFoldDB" id="A0AA91T4F5"/>
<evidence type="ECO:0000313" key="2">
    <source>
        <dbReference type="Proteomes" id="UP000195602"/>
    </source>
</evidence>
<dbReference type="PIRSF" id="PIRSF022976">
    <property type="entry name" value="NADH_Oxi_21kDa"/>
    <property type="match status" value="1"/>
</dbReference>
<gene>
    <name evidence="1" type="ORF">A9F13_01g06479</name>
</gene>
<accession>A0AA91T4F5</accession>
<reference evidence="1 2" key="1">
    <citation type="submission" date="2017-04" db="EMBL/GenBank/DDBJ databases">
        <title>Draft genome of the yeast Clavispora lusitaniae type strain CBS 6936.</title>
        <authorList>
            <person name="Durrens P."/>
            <person name="Klopp C."/>
            <person name="Biteau N."/>
            <person name="Fitton-Ouhabi V."/>
            <person name="Dementhon K."/>
            <person name="Accoceberry I."/>
            <person name="Sherman D.J."/>
            <person name="Noel T."/>
        </authorList>
    </citation>
    <scope>NUCLEOTIDE SEQUENCE [LARGE SCALE GENOMIC DNA]</scope>
    <source>
        <strain evidence="1 2">CBS 6936</strain>
    </source>
</reference>
<dbReference type="KEGG" id="clus:A9F13_01g06479"/>
<sequence>MSGGPIPVWKKYTSRPTGIWEKLRQVLVLVPNRSSGNPLVQFFRAIPPGARIEEANNYKEPGTIPASDIKGNPYYKRDYRRNYPQVHGFNQTKVSGLLTLGSAAKPRVSIGEKGTKELAAFSPGQVVSLSTTLTSLDPKVVKGEVLGQAGEPIVAPSLRKFQWKVLEEPQHGMFTDEYPCRIFSDSTPASSAK</sequence>